<evidence type="ECO:0000313" key="2">
    <source>
        <dbReference type="EMBL" id="ASQ30878.1"/>
    </source>
</evidence>
<dbReference type="RefSeq" id="WP_094325677.1">
    <property type="nucleotide sequence ID" value="NZ_CP022347.1"/>
</dbReference>
<evidence type="ECO:0000313" key="3">
    <source>
        <dbReference type="Proteomes" id="UP000201169"/>
    </source>
</evidence>
<dbReference type="InterPro" id="IPR028976">
    <property type="entry name" value="CheC-like_sf"/>
</dbReference>
<organism evidence="2 3">
    <name type="scientific">Campylobacter avium LMG 24591</name>
    <dbReference type="NCBI Taxonomy" id="522484"/>
    <lineage>
        <taxon>Bacteria</taxon>
        <taxon>Pseudomonadati</taxon>
        <taxon>Campylobacterota</taxon>
        <taxon>Epsilonproteobacteria</taxon>
        <taxon>Campylobacterales</taxon>
        <taxon>Campylobacteraceae</taxon>
        <taxon>Campylobacter</taxon>
    </lineage>
</organism>
<keyword evidence="1" id="KW-0145">Chemotaxis</keyword>
<accession>A0A222MYR9</accession>
<keyword evidence="3" id="KW-1185">Reference proteome</keyword>
<dbReference type="OrthoDB" id="5339682at2"/>
<gene>
    <name evidence="2" type="ORF">CAV_1252</name>
</gene>
<evidence type="ECO:0000256" key="1">
    <source>
        <dbReference type="ARBA" id="ARBA00022500"/>
    </source>
</evidence>
<name>A0A222MYR9_9BACT</name>
<sequence length="139" mass="16275">MLSNIEKSIKHFFEDILKEKITKDDNISGELYGSSIVLSSESEGDYEFYLFFPKEVFEKFRQIFLKNAVFKEDDFCDLAKECANEIIGYAKVKLNENKKEYSLGIPEYLGRVDFANFKLDEEFTYSMQGCNFRIGYKKA</sequence>
<proteinExistence type="predicted"/>
<dbReference type="Gene3D" id="3.40.1550.10">
    <property type="entry name" value="CheC-like"/>
    <property type="match status" value="1"/>
</dbReference>
<reference evidence="2 3" key="1">
    <citation type="submission" date="2017-07" db="EMBL/GenBank/DDBJ databases">
        <title>Analysis of two Campylobacter avium genomes and identification of a novel hippuricase gene.</title>
        <authorList>
            <person name="Miller W.G."/>
            <person name="Chapman M.H."/>
            <person name="Yee E."/>
            <person name="Revez J."/>
            <person name="Bono J.L."/>
            <person name="Rossi M."/>
        </authorList>
    </citation>
    <scope>NUCLEOTIDE SEQUENCE [LARGE SCALE GENOMIC DNA]</scope>
    <source>
        <strain evidence="2 3">LMG 24591</strain>
    </source>
</reference>
<protein>
    <submittedName>
        <fullName evidence="2">Putative CheX</fullName>
    </submittedName>
</protein>
<dbReference type="GO" id="GO:0006935">
    <property type="term" value="P:chemotaxis"/>
    <property type="evidence" value="ECO:0007669"/>
    <property type="project" value="UniProtKB-KW"/>
</dbReference>
<dbReference type="Proteomes" id="UP000201169">
    <property type="component" value="Chromosome"/>
</dbReference>
<dbReference type="EMBL" id="CP022347">
    <property type="protein sequence ID" value="ASQ30878.1"/>
    <property type="molecule type" value="Genomic_DNA"/>
</dbReference>
<dbReference type="SUPFAM" id="SSF103039">
    <property type="entry name" value="CheC-like"/>
    <property type="match status" value="1"/>
</dbReference>
<dbReference type="KEGG" id="cavi:CAV_1252"/>
<dbReference type="AlphaFoldDB" id="A0A222MYR9"/>